<dbReference type="InParanoid" id="A0A369JEZ1"/>
<feature type="region of interest" description="Disordered" evidence="1">
    <location>
        <begin position="1"/>
        <end position="20"/>
    </location>
</feature>
<feature type="compositionally biased region" description="Polar residues" evidence="1">
    <location>
        <begin position="83"/>
        <end position="92"/>
    </location>
</feature>
<sequence>MASLAPHKPGKHSAAFPDINSVRRQYASHVPVAMRTSVPPNYLEEEQYEIALHDADILEEDIENETSEEKPSTSHTKPRSKLTKPTQGQNVMTLPDSEPDTPLKKKDNKNVQKDPGRKNKTRGIVESDKKTNEVTAKARNSSPRHEPATLHVRVKQEKEARATLVQARATITSPTTVMDDKARQLEVKVADVIRPRPKVSPEDIAAQSSRAQSKIAALSLRLSAQEHILRHQDLAFRMKVHDTEQQKLGHAGSSKAKFPKIDTSLLTTIEDVTNQIVYPGHYHALSIVDEADVTLVEENTMKCCRPEEDNKAPKRARL</sequence>
<dbReference type="Proteomes" id="UP000076154">
    <property type="component" value="Unassembled WGS sequence"/>
</dbReference>
<evidence type="ECO:0000313" key="2">
    <source>
        <dbReference type="EMBL" id="RDB18273.1"/>
    </source>
</evidence>
<comment type="caution">
    <text evidence="2">The sequence shown here is derived from an EMBL/GenBank/DDBJ whole genome shotgun (WGS) entry which is preliminary data.</text>
</comment>
<dbReference type="AlphaFoldDB" id="A0A369JEZ1"/>
<gene>
    <name evidence="2" type="ORF">Hypma_000478</name>
</gene>
<keyword evidence="3" id="KW-1185">Reference proteome</keyword>
<evidence type="ECO:0000256" key="1">
    <source>
        <dbReference type="SAM" id="MobiDB-lite"/>
    </source>
</evidence>
<reference evidence="2" key="1">
    <citation type="submission" date="2018-04" db="EMBL/GenBank/DDBJ databases">
        <title>Whole genome sequencing of Hypsizygus marmoreus.</title>
        <authorList>
            <person name="Choi I.-G."/>
            <person name="Min B."/>
            <person name="Kim J.-G."/>
            <person name="Kim S."/>
            <person name="Oh Y.-L."/>
            <person name="Kong W.-S."/>
            <person name="Park H."/>
            <person name="Jeong J."/>
            <person name="Song E.-S."/>
        </authorList>
    </citation>
    <scope>NUCLEOTIDE SEQUENCE [LARGE SCALE GENOMIC DNA]</scope>
    <source>
        <strain evidence="2">51987-8</strain>
    </source>
</reference>
<proteinExistence type="predicted"/>
<organism evidence="2 3">
    <name type="scientific">Hypsizygus marmoreus</name>
    <name type="common">White beech mushroom</name>
    <name type="synonym">Agaricus marmoreus</name>
    <dbReference type="NCBI Taxonomy" id="39966"/>
    <lineage>
        <taxon>Eukaryota</taxon>
        <taxon>Fungi</taxon>
        <taxon>Dikarya</taxon>
        <taxon>Basidiomycota</taxon>
        <taxon>Agaricomycotina</taxon>
        <taxon>Agaricomycetes</taxon>
        <taxon>Agaricomycetidae</taxon>
        <taxon>Agaricales</taxon>
        <taxon>Tricholomatineae</taxon>
        <taxon>Lyophyllaceae</taxon>
        <taxon>Hypsizygus</taxon>
    </lineage>
</organism>
<dbReference type="EMBL" id="LUEZ02000106">
    <property type="protein sequence ID" value="RDB18273.1"/>
    <property type="molecule type" value="Genomic_DNA"/>
</dbReference>
<evidence type="ECO:0000313" key="3">
    <source>
        <dbReference type="Proteomes" id="UP000076154"/>
    </source>
</evidence>
<accession>A0A369JEZ1</accession>
<feature type="compositionally biased region" description="Basic and acidic residues" evidence="1">
    <location>
        <begin position="101"/>
        <end position="132"/>
    </location>
</feature>
<feature type="region of interest" description="Disordered" evidence="1">
    <location>
        <begin position="53"/>
        <end position="147"/>
    </location>
</feature>
<feature type="compositionally biased region" description="Acidic residues" evidence="1">
    <location>
        <begin position="57"/>
        <end position="66"/>
    </location>
</feature>
<protein>
    <submittedName>
        <fullName evidence="2">Uncharacterized protein</fullName>
    </submittedName>
</protein>
<name>A0A369JEZ1_HYPMA</name>